<evidence type="ECO:0000259" key="9">
    <source>
        <dbReference type="PROSITE" id="PS51192"/>
    </source>
</evidence>
<dbReference type="PATRIC" id="fig|188932.3.peg.4081"/>
<keyword evidence="13" id="KW-1185">Reference proteome</keyword>
<keyword evidence="3 7" id="KW-0347">Helicase</keyword>
<dbReference type="SMART" id="SM00487">
    <property type="entry name" value="DEXDc"/>
    <property type="match status" value="1"/>
</dbReference>
<dbReference type="RefSeq" id="WP_084359355.1">
    <property type="nucleotide sequence ID" value="NZ_CP014504.1"/>
</dbReference>
<dbReference type="GO" id="GO:0003676">
    <property type="term" value="F:nucleic acid binding"/>
    <property type="evidence" value="ECO:0007669"/>
    <property type="project" value="InterPro"/>
</dbReference>
<dbReference type="InterPro" id="IPR014001">
    <property type="entry name" value="Helicase_ATP-bd"/>
</dbReference>
<dbReference type="SUPFAM" id="SSF52540">
    <property type="entry name" value="P-loop containing nucleoside triphosphate hydrolases"/>
    <property type="match status" value="1"/>
</dbReference>
<organism evidence="12 13">
    <name type="scientific">Pedobacter cryoconitis</name>
    <dbReference type="NCBI Taxonomy" id="188932"/>
    <lineage>
        <taxon>Bacteria</taxon>
        <taxon>Pseudomonadati</taxon>
        <taxon>Bacteroidota</taxon>
        <taxon>Sphingobacteriia</taxon>
        <taxon>Sphingobacteriales</taxon>
        <taxon>Sphingobacteriaceae</taxon>
        <taxon>Pedobacter</taxon>
    </lineage>
</organism>
<dbReference type="GO" id="GO:0003724">
    <property type="term" value="F:RNA helicase activity"/>
    <property type="evidence" value="ECO:0007669"/>
    <property type="project" value="InterPro"/>
</dbReference>
<evidence type="ECO:0000313" key="12">
    <source>
        <dbReference type="EMBL" id="AMQ00786.1"/>
    </source>
</evidence>
<dbReference type="SMART" id="SM00490">
    <property type="entry name" value="HELICc"/>
    <property type="match status" value="1"/>
</dbReference>
<dbReference type="InterPro" id="IPR027417">
    <property type="entry name" value="P-loop_NTPase"/>
</dbReference>
<evidence type="ECO:0000259" key="11">
    <source>
        <dbReference type="PROSITE" id="PS51195"/>
    </source>
</evidence>
<dbReference type="Pfam" id="PF00271">
    <property type="entry name" value="Helicase_C"/>
    <property type="match status" value="1"/>
</dbReference>
<dbReference type="Proteomes" id="UP000071561">
    <property type="component" value="Chromosome"/>
</dbReference>
<dbReference type="CDD" id="cd18787">
    <property type="entry name" value="SF2_C_DEAD"/>
    <property type="match status" value="1"/>
</dbReference>
<dbReference type="EMBL" id="CP014504">
    <property type="protein sequence ID" value="AMQ00786.1"/>
    <property type="molecule type" value="Genomic_DNA"/>
</dbReference>
<dbReference type="PANTHER" id="PTHR47959">
    <property type="entry name" value="ATP-DEPENDENT RNA HELICASE RHLE-RELATED"/>
    <property type="match status" value="1"/>
</dbReference>
<dbReference type="InterPro" id="IPR011545">
    <property type="entry name" value="DEAD/DEAH_box_helicase_dom"/>
</dbReference>
<feature type="region of interest" description="Disordered" evidence="8">
    <location>
        <begin position="369"/>
        <end position="452"/>
    </location>
</feature>
<dbReference type="CDD" id="cd00268">
    <property type="entry name" value="DEADc"/>
    <property type="match status" value="1"/>
</dbReference>
<evidence type="ECO:0000256" key="2">
    <source>
        <dbReference type="ARBA" id="ARBA00022801"/>
    </source>
</evidence>
<dbReference type="InterPro" id="IPR014014">
    <property type="entry name" value="RNA_helicase_DEAD_Q_motif"/>
</dbReference>
<dbReference type="KEGG" id="pcm:AY601_3930"/>
<feature type="domain" description="Helicase C-terminal" evidence="10">
    <location>
        <begin position="232"/>
        <end position="376"/>
    </location>
</feature>
<dbReference type="PROSITE" id="PS51195">
    <property type="entry name" value="Q_MOTIF"/>
    <property type="match status" value="1"/>
</dbReference>
<feature type="compositionally biased region" description="Basic and acidic residues" evidence="8">
    <location>
        <begin position="388"/>
        <end position="397"/>
    </location>
</feature>
<keyword evidence="2 7" id="KW-0378">Hydrolase</keyword>
<feature type="domain" description="DEAD-box RNA helicase Q" evidence="11">
    <location>
        <begin position="1"/>
        <end position="29"/>
    </location>
</feature>
<reference evidence="12 13" key="1">
    <citation type="submission" date="2016-03" db="EMBL/GenBank/DDBJ databases">
        <title>Complete genome sequence of Pedobacter cryoconitis PAMC 27485.</title>
        <authorList>
            <person name="Lee J."/>
            <person name="Kim O.-S."/>
        </authorList>
    </citation>
    <scope>NUCLEOTIDE SEQUENCE [LARGE SCALE GENOMIC DNA]</scope>
    <source>
        <strain evidence="12 13">PAMC 27485</strain>
    </source>
</reference>
<dbReference type="PANTHER" id="PTHR47959:SF13">
    <property type="entry name" value="ATP-DEPENDENT RNA HELICASE RHLE"/>
    <property type="match status" value="1"/>
</dbReference>
<dbReference type="InterPro" id="IPR001650">
    <property type="entry name" value="Helicase_C-like"/>
</dbReference>
<dbReference type="Pfam" id="PF00270">
    <property type="entry name" value="DEAD"/>
    <property type="match status" value="1"/>
</dbReference>
<feature type="compositionally biased region" description="Low complexity" evidence="8">
    <location>
        <begin position="437"/>
        <end position="452"/>
    </location>
</feature>
<evidence type="ECO:0000256" key="3">
    <source>
        <dbReference type="ARBA" id="ARBA00022806"/>
    </source>
</evidence>
<evidence type="ECO:0000313" key="13">
    <source>
        <dbReference type="Proteomes" id="UP000071561"/>
    </source>
</evidence>
<dbReference type="InterPro" id="IPR050079">
    <property type="entry name" value="DEAD_box_RNA_helicase"/>
</dbReference>
<dbReference type="GO" id="GO:0005829">
    <property type="term" value="C:cytosol"/>
    <property type="evidence" value="ECO:0007669"/>
    <property type="project" value="TreeGrafter"/>
</dbReference>
<evidence type="ECO:0000256" key="5">
    <source>
        <dbReference type="ARBA" id="ARBA00038437"/>
    </source>
</evidence>
<evidence type="ECO:0000256" key="6">
    <source>
        <dbReference type="PROSITE-ProRule" id="PRU00552"/>
    </source>
</evidence>
<feature type="short sequence motif" description="Q motif" evidence="6">
    <location>
        <begin position="1"/>
        <end position="29"/>
    </location>
</feature>
<evidence type="ECO:0000256" key="1">
    <source>
        <dbReference type="ARBA" id="ARBA00022741"/>
    </source>
</evidence>
<proteinExistence type="inferred from homology"/>
<feature type="compositionally biased region" description="Basic residues" evidence="8">
    <location>
        <begin position="398"/>
        <end position="407"/>
    </location>
</feature>
<dbReference type="GO" id="GO:0005524">
    <property type="term" value="F:ATP binding"/>
    <property type="evidence" value="ECO:0007669"/>
    <property type="project" value="UniProtKB-KW"/>
</dbReference>
<dbReference type="PROSITE" id="PS00039">
    <property type="entry name" value="DEAD_ATP_HELICASE"/>
    <property type="match status" value="1"/>
</dbReference>
<keyword evidence="1 7" id="KW-0547">Nucleotide-binding</keyword>
<dbReference type="GO" id="GO:0016787">
    <property type="term" value="F:hydrolase activity"/>
    <property type="evidence" value="ECO:0007669"/>
    <property type="project" value="UniProtKB-KW"/>
</dbReference>
<accession>A0A127VHH7</accession>
<comment type="similarity">
    <text evidence="5 7">Belongs to the DEAD box helicase family.</text>
</comment>
<feature type="domain" description="Helicase ATP-binding" evidence="9">
    <location>
        <begin position="32"/>
        <end position="206"/>
    </location>
</feature>
<dbReference type="Gene3D" id="3.40.50.300">
    <property type="entry name" value="P-loop containing nucleotide triphosphate hydrolases"/>
    <property type="match status" value="2"/>
</dbReference>
<name>A0A127VHH7_9SPHI</name>
<dbReference type="AlphaFoldDB" id="A0A127VHH7"/>
<evidence type="ECO:0000259" key="10">
    <source>
        <dbReference type="PROSITE" id="PS51194"/>
    </source>
</evidence>
<dbReference type="InterPro" id="IPR044742">
    <property type="entry name" value="DEAD/DEAH_RhlB"/>
</dbReference>
<dbReference type="InterPro" id="IPR000629">
    <property type="entry name" value="RNA-helicase_DEAD-box_CS"/>
</dbReference>
<protein>
    <submittedName>
        <fullName evidence="12">RNA helicase</fullName>
    </submittedName>
</protein>
<dbReference type="PROSITE" id="PS51194">
    <property type="entry name" value="HELICASE_CTER"/>
    <property type="match status" value="1"/>
</dbReference>
<evidence type="ECO:0000256" key="4">
    <source>
        <dbReference type="ARBA" id="ARBA00022840"/>
    </source>
</evidence>
<gene>
    <name evidence="12" type="ORF">AY601_3930</name>
</gene>
<evidence type="ECO:0000256" key="8">
    <source>
        <dbReference type="SAM" id="MobiDB-lite"/>
    </source>
</evidence>
<dbReference type="PROSITE" id="PS51192">
    <property type="entry name" value="HELICASE_ATP_BIND_1"/>
    <property type="match status" value="1"/>
</dbReference>
<evidence type="ECO:0000256" key="7">
    <source>
        <dbReference type="RuleBase" id="RU000492"/>
    </source>
</evidence>
<keyword evidence="4 7" id="KW-0067">ATP-binding</keyword>
<sequence>MDFKDFNFNPDLLEGLLAMGFRNATPIQQEAIPLILAKKDLIACAQTGTGKTGAYLLPVMNMISQTENRHNNTLILAPTRELAQQIDLQVEALSYFTNISSLTVYGGGDGIAYEQQKRSMREGVDIIIATPGRLISHLSSGLLKLDQLQHLVLDEADRMLDMGFYDDIMRIVSFLPEKRQTVLFSATMPPKIRKLAGTLLKDPEQISIAISKPAAGINQQAYIVHDSQKVKLLTELMKNVDFPSILIFASTKEKVKNLGKVFRGLGFKAEAFHSDLGQKEREAILSEFKNKRVPVLIGTDVLSRGIDVEGISLVINFDVPHDPEDYIHRIGRTARAATTGTAITLVNDKDKRKFANIEKLIDKTIERMPLPEHLGEAPVETAATSSSRPEHNRDRKAPQRKFWKKKPKTEGSAAKSEGTAAKTEGSSSKPEGVASKAAGAEPKTAGAAPKAE</sequence>